<accession>A0ABP1G1H1</accession>
<sequence length="964" mass="105884">MVKKKAPKPWRAAKEQSAQPNAFERIYNRKKFDVLGKKQKGERKHGKARSDAVTKRKNTLLVEYRGMQRSNAFVDQRFGEEDSSLTAEDKAIARFQKQRMKELKGDKFALLDEDEEPLTHLGRSLADDDFKADGDRQLMDDDDEDAALDDSIVRDFHFGGGFVQKKRSDGAGEADEEAAEPRKSKKEVMEELIAKSKAGKAARQMQKEEDLTATDVLDASFQSLLQAGDLSALMKEKGARHDSKAAQNAQAQDGGDAEFDRVRRELAFESRARVSDRTKTAEELAELERLRLEALEKQRLKRMTAAASGENGDADEPDAEPAQATGGYAARRQKRRKLSSEAEAEVGPSGDALDENYQLSEEDEDGKEDDSEEGSDEDAEGDATDAKRAQQASGSHPLQQSFKAAAGELLKKYGVAPDDAEEDKDEEEESEAEDADNESAQVSDEDQPEVENRDEEEEVDGDEEEEEEEDDLEVEAGPDHRAPGRQEGTRAASGQAASTSGQPQASASLELPYTIAAPGSYEEFARLVAGRSAADLSAAVQRIMACNSAALATENRRKLQVLYGILVQHFANLAGQGPLPIAHLEALAKQLLDLTAEVPFYAATVARARLSRLQERLDSALSDPDRESSPWPSTRALLLLKLWTTLYPVSDRRHPVLTPAAILVSAHLALCRLTCASDIPRGLYLSSLALHMAEPARRYVPEPLNHAVRILESVCSDKQSPLLHNPNPPFTSAAEWLNLSRTAQHATSAAEKVEPLKLSEVLPLAPEDAYFGSRAFQCSVIASAVELASRAAELYADLAAAPEALGPAQQALSHVAGFATLPQGLLSRVQQTQRQLADASRQCLASRKPMVRRSATKAPEIRLLNPRFEEEYAAGKDFDPDRERAAAKHLRRQLQKEKRGAMRELRKDAVFLGEVRERDKAAAGAERRAGMRASMAFLEQQEADFKSGGQGGIGKFGKKRRDRS</sequence>
<feature type="compositionally biased region" description="Acidic residues" evidence="7">
    <location>
        <begin position="418"/>
        <end position="476"/>
    </location>
</feature>
<evidence type="ECO:0000256" key="1">
    <source>
        <dbReference type="ARBA" id="ARBA00004604"/>
    </source>
</evidence>
<evidence type="ECO:0000313" key="9">
    <source>
        <dbReference type="Proteomes" id="UP001497392"/>
    </source>
</evidence>
<keyword evidence="3" id="KW-0690">Ribosome biogenesis</keyword>
<comment type="caution">
    <text evidence="8">The sequence shown here is derived from an EMBL/GenBank/DDBJ whole genome shotgun (WGS) entry which is preliminary data.</text>
</comment>
<feature type="region of interest" description="Disordered" evidence="7">
    <location>
        <begin position="235"/>
        <end position="258"/>
    </location>
</feature>
<gene>
    <name evidence="8" type="primary">g6215</name>
    <name evidence="8" type="ORF">VP750_LOCUS5326</name>
</gene>
<protein>
    <submittedName>
        <fullName evidence="8">G6215 protein</fullName>
    </submittedName>
</protein>
<feature type="compositionally biased region" description="Basic and acidic residues" evidence="7">
    <location>
        <begin position="235"/>
        <end position="244"/>
    </location>
</feature>
<dbReference type="Proteomes" id="UP001497392">
    <property type="component" value="Unassembled WGS sequence"/>
</dbReference>
<dbReference type="PANTHER" id="PTHR23183">
    <property type="entry name" value="NOP14"/>
    <property type="match status" value="1"/>
</dbReference>
<proteinExistence type="inferred from homology"/>
<name>A0ABP1G1H1_9CHLO</name>
<evidence type="ECO:0000256" key="3">
    <source>
        <dbReference type="ARBA" id="ARBA00022517"/>
    </source>
</evidence>
<dbReference type="EMBL" id="CAXHTA020000009">
    <property type="protein sequence ID" value="CAL5223667.1"/>
    <property type="molecule type" value="Genomic_DNA"/>
</dbReference>
<organism evidence="8 9">
    <name type="scientific">Coccomyxa viridis</name>
    <dbReference type="NCBI Taxonomy" id="1274662"/>
    <lineage>
        <taxon>Eukaryota</taxon>
        <taxon>Viridiplantae</taxon>
        <taxon>Chlorophyta</taxon>
        <taxon>core chlorophytes</taxon>
        <taxon>Trebouxiophyceae</taxon>
        <taxon>Trebouxiophyceae incertae sedis</taxon>
        <taxon>Coccomyxaceae</taxon>
        <taxon>Coccomyxa</taxon>
    </lineage>
</organism>
<feature type="region of interest" description="Disordered" evidence="7">
    <location>
        <begin position="302"/>
        <end position="506"/>
    </location>
</feature>
<feature type="region of interest" description="Disordered" evidence="7">
    <location>
        <begin position="162"/>
        <end position="187"/>
    </location>
</feature>
<dbReference type="InterPro" id="IPR007276">
    <property type="entry name" value="Nop14"/>
</dbReference>
<evidence type="ECO:0000256" key="5">
    <source>
        <dbReference type="ARBA" id="ARBA00023242"/>
    </source>
</evidence>
<keyword evidence="5" id="KW-0539">Nucleus</keyword>
<evidence type="ECO:0000313" key="8">
    <source>
        <dbReference type="EMBL" id="CAL5223667.1"/>
    </source>
</evidence>
<feature type="compositionally biased region" description="Acidic residues" evidence="7">
    <location>
        <begin position="360"/>
        <end position="383"/>
    </location>
</feature>
<evidence type="ECO:0000256" key="2">
    <source>
        <dbReference type="ARBA" id="ARBA00007466"/>
    </source>
</evidence>
<comment type="function">
    <text evidence="6">Involved in nucleolar processing of pre-18S ribosomal RNA. Has a role in the nuclear export of 40S pre-ribosomal subunit to the cytoplasm.</text>
</comment>
<reference evidence="8 9" key="1">
    <citation type="submission" date="2024-06" db="EMBL/GenBank/DDBJ databases">
        <authorList>
            <person name="Kraege A."/>
            <person name="Thomma B."/>
        </authorList>
    </citation>
    <scope>NUCLEOTIDE SEQUENCE [LARGE SCALE GENOMIC DNA]</scope>
</reference>
<feature type="region of interest" description="Disordered" evidence="7">
    <location>
        <begin position="1"/>
        <end position="20"/>
    </location>
</feature>
<comment type="similarity">
    <text evidence="2">Belongs to the NOP14 family.</text>
</comment>
<keyword evidence="4" id="KW-0698">rRNA processing</keyword>
<feature type="region of interest" description="Disordered" evidence="7">
    <location>
        <begin position="942"/>
        <end position="964"/>
    </location>
</feature>
<feature type="compositionally biased region" description="Basic and acidic residues" evidence="7">
    <location>
        <begin position="477"/>
        <end position="488"/>
    </location>
</feature>
<evidence type="ECO:0000256" key="6">
    <source>
        <dbReference type="ARBA" id="ARBA00024695"/>
    </source>
</evidence>
<dbReference type="Pfam" id="PF04147">
    <property type="entry name" value="Nop14"/>
    <property type="match status" value="1"/>
</dbReference>
<feature type="compositionally biased region" description="Low complexity" evidence="7">
    <location>
        <begin position="245"/>
        <end position="254"/>
    </location>
</feature>
<feature type="compositionally biased region" description="Polar residues" evidence="7">
    <location>
        <begin position="390"/>
        <end position="402"/>
    </location>
</feature>
<feature type="compositionally biased region" description="Low complexity" evidence="7">
    <location>
        <begin position="491"/>
        <end position="506"/>
    </location>
</feature>
<evidence type="ECO:0000256" key="4">
    <source>
        <dbReference type="ARBA" id="ARBA00022552"/>
    </source>
</evidence>
<evidence type="ECO:0000256" key="7">
    <source>
        <dbReference type="SAM" id="MobiDB-lite"/>
    </source>
</evidence>
<dbReference type="PANTHER" id="PTHR23183:SF0">
    <property type="entry name" value="NUCLEOLAR PROTEIN 14"/>
    <property type="match status" value="1"/>
</dbReference>
<keyword evidence="9" id="KW-1185">Reference proteome</keyword>
<comment type="subcellular location">
    <subcellularLocation>
        <location evidence="1">Nucleus</location>
        <location evidence="1">Nucleolus</location>
    </subcellularLocation>
</comment>